<proteinExistence type="predicted"/>
<keyword evidence="7 10" id="KW-0653">Protein transport</keyword>
<dbReference type="InterPro" id="IPR036322">
    <property type="entry name" value="WD40_repeat_dom_sf"/>
</dbReference>
<feature type="domain" description="Coatomer alpha subunit C-terminal" evidence="13">
    <location>
        <begin position="831"/>
        <end position="1213"/>
    </location>
</feature>
<dbReference type="InterPro" id="IPR019775">
    <property type="entry name" value="WD40_repeat_CS"/>
</dbReference>
<feature type="repeat" description="WD" evidence="11">
    <location>
        <begin position="49"/>
        <end position="90"/>
    </location>
</feature>
<feature type="domain" description="COPA/B second beta-propeller" evidence="12">
    <location>
        <begin position="348"/>
        <end position="595"/>
    </location>
</feature>
<evidence type="ECO:0000256" key="2">
    <source>
        <dbReference type="ARBA" id="ARBA00022448"/>
    </source>
</evidence>
<evidence type="ECO:0000256" key="10">
    <source>
        <dbReference type="PIRNR" id="PIRNR003354"/>
    </source>
</evidence>
<dbReference type="InterPro" id="IPR015943">
    <property type="entry name" value="WD40/YVTN_repeat-like_dom_sf"/>
</dbReference>
<keyword evidence="3 10" id="KW-0963">Cytoplasm</keyword>
<evidence type="ECO:0000256" key="6">
    <source>
        <dbReference type="ARBA" id="ARBA00022892"/>
    </source>
</evidence>
<dbReference type="GO" id="GO:0005198">
    <property type="term" value="F:structural molecule activity"/>
    <property type="evidence" value="ECO:0007669"/>
    <property type="project" value="InterPro"/>
</dbReference>
<keyword evidence="6 10" id="KW-0931">ER-Golgi transport</keyword>
<dbReference type="InterPro" id="IPR001680">
    <property type="entry name" value="WD40_rpt"/>
</dbReference>
<sequence length="1215" mass="134791">MQMLTKFESKSSRAKGVAFHPKRPWILVSLYSSTIQLWDYRMGTIIDRFEGHDGPVRGIDFHKTQPLFASCGDDYTVKVWSLQTRKCLFTLQGHLDYVRTVFFHDELPWLVSCSDDQTIRIWNWQNRQEIACLTGHNHYVMSAMFHPKEDLIVSASLDQTVRVWDISGLRKKHSAPTNTIGSFEDQLARANVPQQDMFGNTDAIVKYVLEGHDRGVNWAAFHPTLPLIVSGGDDRVLKIWRMSETKAWEVDTCRGHINNVMCCAFHPYQDLIISVGEDKTIRTWDLNKRTAIQQFKREGDKFWYLAAHPSINLFAAAHDGGVMVFKLERERPASTVHQSQIYYVNHERQLKYFDIASGTESLPLVSLKKVGNPWAAFRSLSYNPAEKSVIITTRTENGPVYELVSVPKDATGAIEASDTVQGSGDAALFISRNRFAVLKQSSKVIEIRDLANSVTKSVKLPIANVKDIVFGGQGLLLLLGGSSVVLFDVQQKRIVSEMPVSGVKYASWSPDGQHVALLAKHTITIATKNLETVSSLHETIRIKSAVWDEATGVLLYSTLNHLKYSLLNGDNGILKTLQNTLYLSRAKGSIVHCLNRSGAVEVIRIDPTEYRFKRALVSKNFNEVLRLIKTSQLVGQSIIAYLQKKGYPEIALQFVQDPQTKFDLALECGNLKVAFEQAKELGKPAAWKRLGEEALAQGNHDVVEDVYQKQHDFDKLAFTYLVTGNISRLQKMEQIADHRNDAAARFQTSIFLNSVESRIKLLRDAGMHPLAYALAKSNGLQEVADSILQECEVNESQVNISVNDISEDEIPGVSHETYKGNWPLKSTSLSFFEQALLGNMESLSLEDQGESYDNEGATNGAPAAATIDGFDAGEEDQGEIDEGGWDIDVEDLDDSAVPAATDGGAGDAESGPVVSVSETDKWLQTSPVAADHVAAGSFESAAQLLNRQIGVVDFAPLKGRFMDVYRSSKLYLNATEGLPALPFYIRRPDESERPLPYVPGYESLTPKLQEAYKAVRSNKLELAISQFQEILYTIAVLAVPGEDEANECKRLVEICKNYILAFSIELKRRSLPAKDVKRNLELAVLFTKPKLAAAHATLPLMVAMKLSFENKNYASASHFAAKYLELSPSGKAAEQAKKIKNVAASSPLDSIELGVDHLAEFDVCPATFTPIYTNTPYEVEPYTGAKYQASEKGKISKLTGITQIGAPGSGLRLYA</sequence>
<dbReference type="InterPro" id="IPR056176">
    <property type="entry name" value="TPR_COPA_B"/>
</dbReference>
<feature type="repeat" description="WD" evidence="11">
    <location>
        <begin position="253"/>
        <end position="294"/>
    </location>
</feature>
<dbReference type="InterPro" id="IPR050844">
    <property type="entry name" value="Coatomer_complex_subunit"/>
</dbReference>
<keyword evidence="9 10" id="KW-0472">Membrane</keyword>
<dbReference type="SUPFAM" id="SSF50998">
    <property type="entry name" value="Quinoprotein alcohol dehydrogenase-like"/>
    <property type="match status" value="1"/>
</dbReference>
<evidence type="ECO:0000256" key="3">
    <source>
        <dbReference type="ARBA" id="ARBA00022490"/>
    </source>
</evidence>
<evidence type="ECO:0000256" key="4">
    <source>
        <dbReference type="ARBA" id="ARBA00022574"/>
    </source>
</evidence>
<dbReference type="PROSITE" id="PS50294">
    <property type="entry name" value="WD_REPEATS_REGION"/>
    <property type="match status" value="5"/>
</dbReference>
<evidence type="ECO:0000259" key="13">
    <source>
        <dbReference type="Pfam" id="PF06957"/>
    </source>
</evidence>
<protein>
    <recommendedName>
        <fullName evidence="10">Coatomer subunit alpha</fullName>
    </recommendedName>
</protein>
<dbReference type="InterPro" id="IPR011047">
    <property type="entry name" value="Quinoprotein_ADH-like_sf"/>
</dbReference>
<evidence type="ECO:0000256" key="11">
    <source>
        <dbReference type="PROSITE-ProRule" id="PRU00221"/>
    </source>
</evidence>
<dbReference type="InterPro" id="IPR006692">
    <property type="entry name" value="Beta-prop_COPA/B_2nd"/>
</dbReference>
<keyword evidence="5" id="KW-0677">Repeat</keyword>
<reference evidence="15" key="1">
    <citation type="submission" date="2014-02" db="EMBL/GenBank/DDBJ databases">
        <authorList>
            <person name="Genoscope - CEA"/>
        </authorList>
    </citation>
    <scope>NUCLEOTIDE SEQUENCE</scope>
    <source>
        <strain evidence="15">LS3</strain>
    </source>
</reference>
<dbReference type="GO" id="GO:0006888">
    <property type="term" value="P:endoplasmic reticulum to Golgi vesicle-mediated transport"/>
    <property type="evidence" value="ECO:0007669"/>
    <property type="project" value="InterPro"/>
</dbReference>
<dbReference type="PANTHER" id="PTHR19876:SF1">
    <property type="entry name" value="COATOMER SUBUNIT ALPHA"/>
    <property type="match status" value="1"/>
</dbReference>
<name>A0A060T9Z0_BLAAD</name>
<dbReference type="PROSITE" id="PS00678">
    <property type="entry name" value="WD_REPEATS_1"/>
    <property type="match status" value="2"/>
</dbReference>
<dbReference type="Pfam" id="PF00400">
    <property type="entry name" value="WD40"/>
    <property type="match status" value="5"/>
</dbReference>
<keyword evidence="2 10" id="KW-0813">Transport</keyword>
<dbReference type="SUPFAM" id="SSF50978">
    <property type="entry name" value="WD40 repeat-like"/>
    <property type="match status" value="1"/>
</dbReference>
<dbReference type="InterPro" id="IPR047312">
    <property type="entry name" value="Coatomer_alpha_WD-assoc_reg"/>
</dbReference>
<keyword evidence="4 11" id="KW-0853">WD repeat</keyword>
<dbReference type="PANTHER" id="PTHR19876">
    <property type="entry name" value="COATOMER"/>
    <property type="match status" value="1"/>
</dbReference>
<evidence type="ECO:0000313" key="15">
    <source>
        <dbReference type="EMBL" id="CDP37935.1"/>
    </source>
</evidence>
<dbReference type="GO" id="GO:0000139">
    <property type="term" value="C:Golgi membrane"/>
    <property type="evidence" value="ECO:0007669"/>
    <property type="project" value="UniProtKB-SubCell"/>
</dbReference>
<evidence type="ECO:0000259" key="12">
    <source>
        <dbReference type="Pfam" id="PF04053"/>
    </source>
</evidence>
<dbReference type="Pfam" id="PF06957">
    <property type="entry name" value="COPI_C"/>
    <property type="match status" value="1"/>
</dbReference>
<feature type="repeat" description="WD" evidence="11">
    <location>
        <begin position="209"/>
        <end position="250"/>
    </location>
</feature>
<dbReference type="AlphaFoldDB" id="A0A060T9Z0"/>
<evidence type="ECO:0000256" key="1">
    <source>
        <dbReference type="ARBA" id="ARBA00004255"/>
    </source>
</evidence>
<dbReference type="InterPro" id="IPR016391">
    <property type="entry name" value="Coatomer_asu"/>
</dbReference>
<dbReference type="GO" id="GO:0030126">
    <property type="term" value="C:COPI vesicle coat"/>
    <property type="evidence" value="ECO:0007669"/>
    <property type="project" value="UniProtKB-UniRule"/>
</dbReference>
<dbReference type="PRINTS" id="PR00320">
    <property type="entry name" value="GPROTEINBRPT"/>
</dbReference>
<dbReference type="Pfam" id="PF23953">
    <property type="entry name" value="TPR_COPA_B"/>
    <property type="match status" value="1"/>
</dbReference>
<evidence type="ECO:0000256" key="7">
    <source>
        <dbReference type="ARBA" id="ARBA00022927"/>
    </source>
</evidence>
<dbReference type="PIRSF" id="PIRSF003354">
    <property type="entry name" value="Coatomer_alpha_subunit"/>
    <property type="match status" value="1"/>
</dbReference>
<dbReference type="FunFam" id="2.130.10.10:FF:000022">
    <property type="entry name" value="Coatomer subunit alpha"/>
    <property type="match status" value="1"/>
</dbReference>
<dbReference type="EMBL" id="HG937694">
    <property type="protein sequence ID" value="CDP37935.1"/>
    <property type="molecule type" value="Genomic_DNA"/>
</dbReference>
<dbReference type="GO" id="GO:0006891">
    <property type="term" value="P:intra-Golgi vesicle-mediated transport"/>
    <property type="evidence" value="ECO:0007669"/>
    <property type="project" value="TreeGrafter"/>
</dbReference>
<reference evidence="15" key="2">
    <citation type="submission" date="2014-06" db="EMBL/GenBank/DDBJ databases">
        <title>The complete genome of Blastobotrys (Arxula) adeninivorans LS3 - a yeast of biotechnological interest.</title>
        <authorList>
            <person name="Kunze G."/>
            <person name="Gaillardin C."/>
            <person name="Czernicka M."/>
            <person name="Durrens P."/>
            <person name="Martin T."/>
            <person name="Boer E."/>
            <person name="Gabaldon T."/>
            <person name="Cruz J."/>
            <person name="Talla E."/>
            <person name="Marck C."/>
            <person name="Goffeau A."/>
            <person name="Barbe V."/>
            <person name="Baret P."/>
            <person name="Baronian K."/>
            <person name="Beier S."/>
            <person name="Bleykasten C."/>
            <person name="Bode R."/>
            <person name="Casaregola S."/>
            <person name="Despons L."/>
            <person name="Fairhead C."/>
            <person name="Giersberg M."/>
            <person name="Gierski P."/>
            <person name="Hahnel U."/>
            <person name="Hartmann A."/>
            <person name="Jankowska D."/>
            <person name="Jubin C."/>
            <person name="Jung P."/>
            <person name="Lafontaine I."/>
            <person name="Leh-Louis V."/>
            <person name="Lemaire M."/>
            <person name="Marcet-Houben M."/>
            <person name="Mascher M."/>
            <person name="Morel G."/>
            <person name="Richard G.-F."/>
            <person name="Riechen J."/>
            <person name="Sacerdot C."/>
            <person name="Sarkar A."/>
            <person name="Savel G."/>
            <person name="Schacherer J."/>
            <person name="Sherman D."/>
            <person name="Straub M.-L."/>
            <person name="Stein N."/>
            <person name="Thierry A."/>
            <person name="Trautwein-Schult A."/>
            <person name="Westhof E."/>
            <person name="Worch S."/>
            <person name="Dujon B."/>
            <person name="Souciet J.-L."/>
            <person name="Wincker P."/>
            <person name="Scholz U."/>
            <person name="Neuveglise N."/>
        </authorList>
    </citation>
    <scope>NUCLEOTIDE SEQUENCE</scope>
    <source>
        <strain evidence="15">LS3</strain>
    </source>
</reference>
<dbReference type="Pfam" id="PF04053">
    <property type="entry name" value="B-prop_COPA_B_2nd"/>
    <property type="match status" value="1"/>
</dbReference>
<dbReference type="Gene3D" id="2.130.10.10">
    <property type="entry name" value="YVTN repeat-like/Quinoprotein amine dehydrogenase"/>
    <property type="match status" value="1"/>
</dbReference>
<dbReference type="PhylomeDB" id="A0A060T9Z0"/>
<comment type="subunit">
    <text evidence="10">Oligomeric complex that consists of at least the alpha, beta, beta', gamma, delta, epsilon and zeta subunits.</text>
</comment>
<dbReference type="FunFam" id="1.25.40.470:FF:000002">
    <property type="entry name" value="Coatomer subunit alpha"/>
    <property type="match status" value="1"/>
</dbReference>
<organism evidence="15">
    <name type="scientific">Blastobotrys adeninivorans</name>
    <name type="common">Yeast</name>
    <name type="synonym">Arxula adeninivorans</name>
    <dbReference type="NCBI Taxonomy" id="409370"/>
    <lineage>
        <taxon>Eukaryota</taxon>
        <taxon>Fungi</taxon>
        <taxon>Dikarya</taxon>
        <taxon>Ascomycota</taxon>
        <taxon>Saccharomycotina</taxon>
        <taxon>Dipodascomycetes</taxon>
        <taxon>Dipodascales</taxon>
        <taxon>Trichomonascaceae</taxon>
        <taxon>Blastobotrys</taxon>
    </lineage>
</organism>
<evidence type="ECO:0000256" key="9">
    <source>
        <dbReference type="ARBA" id="ARBA00023136"/>
    </source>
</evidence>
<feature type="repeat" description="WD" evidence="11">
    <location>
        <begin position="133"/>
        <end position="174"/>
    </location>
</feature>
<evidence type="ECO:0000259" key="14">
    <source>
        <dbReference type="Pfam" id="PF23953"/>
    </source>
</evidence>
<comment type="subcellular location">
    <subcellularLocation>
        <location evidence="10">Cytoplasm</location>
    </subcellularLocation>
    <subcellularLocation>
        <location evidence="1 10">Golgi apparatus membrane</location>
        <topology evidence="1 10">Peripheral membrane protein</topology>
        <orientation evidence="1">Cytoplasmic side</orientation>
    </subcellularLocation>
</comment>
<comment type="function">
    <text evidence="10">The coatomer is a cytosolic protein complex that binds to dilysine motifs and reversibly associates with Golgi non-clathrin-coated vesicles, which further mediate biosynthetic protein transport from the ER, via the Golgi up to the trans Golgi network.</text>
</comment>
<dbReference type="Gene3D" id="1.25.40.470">
    <property type="match status" value="1"/>
</dbReference>
<feature type="domain" description="COPA/B TPR" evidence="14">
    <location>
        <begin position="622"/>
        <end position="784"/>
    </location>
</feature>
<keyword evidence="8 10" id="KW-0333">Golgi apparatus</keyword>
<dbReference type="InterPro" id="IPR010714">
    <property type="entry name" value="Coatomer_asu_C"/>
</dbReference>
<evidence type="ECO:0000256" key="5">
    <source>
        <dbReference type="ARBA" id="ARBA00022737"/>
    </source>
</evidence>
<dbReference type="InterPro" id="IPR020472">
    <property type="entry name" value="WD40_PAC1"/>
</dbReference>
<dbReference type="CDD" id="cd22948">
    <property type="entry name" value="Coatomer_WDAD_alpha"/>
    <property type="match status" value="1"/>
</dbReference>
<dbReference type="GO" id="GO:0006890">
    <property type="term" value="P:retrograde vesicle-mediated transport, Golgi to endoplasmic reticulum"/>
    <property type="evidence" value="ECO:0007669"/>
    <property type="project" value="TreeGrafter"/>
</dbReference>
<accession>A0A060T9Z0</accession>
<feature type="repeat" description="WD" evidence="11">
    <location>
        <begin position="91"/>
        <end position="132"/>
    </location>
</feature>
<dbReference type="PROSITE" id="PS50082">
    <property type="entry name" value="WD_REPEATS_2"/>
    <property type="match status" value="5"/>
</dbReference>
<dbReference type="CDD" id="cd00200">
    <property type="entry name" value="WD40"/>
    <property type="match status" value="1"/>
</dbReference>
<evidence type="ECO:0000256" key="8">
    <source>
        <dbReference type="ARBA" id="ARBA00023034"/>
    </source>
</evidence>
<gene>
    <name evidence="15" type="ORF">GNLVRS02_ARAD1D22946g</name>
</gene>
<dbReference type="GO" id="GO:0006886">
    <property type="term" value="P:intracellular protein transport"/>
    <property type="evidence" value="ECO:0007669"/>
    <property type="project" value="UniProtKB-UniRule"/>
</dbReference>
<dbReference type="SMART" id="SM00320">
    <property type="entry name" value="WD40"/>
    <property type="match status" value="7"/>
</dbReference>